<feature type="non-terminal residue" evidence="1">
    <location>
        <position position="1"/>
    </location>
</feature>
<accession>A0A0V1GC10</accession>
<proteinExistence type="predicted"/>
<comment type="caution">
    <text evidence="1">The sequence shown here is derived from an EMBL/GenBank/DDBJ whole genome shotgun (WGS) entry which is preliminary data.</text>
</comment>
<evidence type="ECO:0000313" key="2">
    <source>
        <dbReference type="Proteomes" id="UP000055024"/>
    </source>
</evidence>
<dbReference type="EMBL" id="JYDP01003420">
    <property type="protein sequence ID" value="KRY95806.1"/>
    <property type="molecule type" value="Genomic_DNA"/>
</dbReference>
<dbReference type="Proteomes" id="UP000055024">
    <property type="component" value="Unassembled WGS sequence"/>
</dbReference>
<gene>
    <name evidence="1" type="ORF">T11_3468</name>
</gene>
<protein>
    <submittedName>
        <fullName evidence="1">Uncharacterized protein</fullName>
    </submittedName>
</protein>
<keyword evidence="2" id="KW-1185">Reference proteome</keyword>
<name>A0A0V1GC10_9BILA</name>
<evidence type="ECO:0000313" key="1">
    <source>
        <dbReference type="EMBL" id="KRY95806.1"/>
    </source>
</evidence>
<feature type="non-terminal residue" evidence="1">
    <location>
        <position position="67"/>
    </location>
</feature>
<organism evidence="1 2">
    <name type="scientific">Trichinella zimbabwensis</name>
    <dbReference type="NCBI Taxonomy" id="268475"/>
    <lineage>
        <taxon>Eukaryota</taxon>
        <taxon>Metazoa</taxon>
        <taxon>Ecdysozoa</taxon>
        <taxon>Nematoda</taxon>
        <taxon>Enoplea</taxon>
        <taxon>Dorylaimia</taxon>
        <taxon>Trichinellida</taxon>
        <taxon>Trichinellidae</taxon>
        <taxon>Trichinella</taxon>
    </lineage>
</organism>
<sequence>LEKKRNSVKRFQVRRIMKNKSSTVGDTDQKAECPMQLQSEKRKDFAKDQCRKSLGRFLKIIFVFNNN</sequence>
<dbReference type="AlphaFoldDB" id="A0A0V1GC10"/>
<reference evidence="1 2" key="1">
    <citation type="submission" date="2015-01" db="EMBL/GenBank/DDBJ databases">
        <title>Evolution of Trichinella species and genotypes.</title>
        <authorList>
            <person name="Korhonen P.K."/>
            <person name="Edoardo P."/>
            <person name="Giuseppe L.R."/>
            <person name="Gasser R.B."/>
        </authorList>
    </citation>
    <scope>NUCLEOTIDE SEQUENCE [LARGE SCALE GENOMIC DNA]</scope>
    <source>
        <strain evidence="1">ISS1029</strain>
    </source>
</reference>